<protein>
    <submittedName>
        <fullName evidence="9">General secretion pathway protein F</fullName>
    </submittedName>
</protein>
<evidence type="ECO:0000256" key="1">
    <source>
        <dbReference type="ARBA" id="ARBA00004651"/>
    </source>
</evidence>
<evidence type="ECO:0000256" key="2">
    <source>
        <dbReference type="ARBA" id="ARBA00005745"/>
    </source>
</evidence>
<feature type="domain" description="Type II secretion system protein GspF" evidence="8">
    <location>
        <begin position="73"/>
        <end position="194"/>
    </location>
</feature>
<keyword evidence="6 7" id="KW-0472">Membrane</keyword>
<evidence type="ECO:0000256" key="6">
    <source>
        <dbReference type="ARBA" id="ARBA00023136"/>
    </source>
</evidence>
<organism evidence="9 10">
    <name type="scientific">Eilatimonas milleporae</name>
    <dbReference type="NCBI Taxonomy" id="911205"/>
    <lineage>
        <taxon>Bacteria</taxon>
        <taxon>Pseudomonadati</taxon>
        <taxon>Pseudomonadota</taxon>
        <taxon>Alphaproteobacteria</taxon>
        <taxon>Kordiimonadales</taxon>
        <taxon>Kordiimonadaceae</taxon>
        <taxon>Eilatimonas</taxon>
    </lineage>
</organism>
<feature type="transmembrane region" description="Helical" evidence="7">
    <location>
        <begin position="171"/>
        <end position="196"/>
    </location>
</feature>
<dbReference type="InParanoid" id="A0A3M0CI31"/>
<evidence type="ECO:0000256" key="7">
    <source>
        <dbReference type="SAM" id="Phobius"/>
    </source>
</evidence>
<sequence>MPRFRYQAITASGATERGEMDAENRLAAFRQLQQADKTPVKVLDAGDGSLSTLLDMELGARTISHADRAALLGELAALLKAGLTVEEAVDLTVDIADNRLARAALGDAAQALRAGTPLSRALDDRRLAFAGADLALIAAGERSGALGPILSRLAEQQAQALSRRSALVSALVYPAILTLTACAVIILMVTVVVPQFEPVFAAAGTDLPWLTAQVRALSTGIVAGLPFAALTVAVLAVAVPLALRRPDTRLRLDGWLLALPGLGRFLLLSQAARFARALALLLEGGVALQSALTLSARTVTNRALGKRYLDMVAAVQQGTPLWQAITGAGVMTPRGLRLIRLGEETASLPATLKRIADSAEHDIDTALKRATALLTPAVTLIMGGVVGIIVWSVMSAILDINRLV</sequence>
<dbReference type="EMBL" id="REFR01000011">
    <property type="protein sequence ID" value="RMB08170.1"/>
    <property type="molecule type" value="Genomic_DNA"/>
</dbReference>
<keyword evidence="4 7" id="KW-0812">Transmembrane</keyword>
<feature type="transmembrane region" description="Helical" evidence="7">
    <location>
        <begin position="216"/>
        <end position="243"/>
    </location>
</feature>
<keyword evidence="10" id="KW-1185">Reference proteome</keyword>
<dbReference type="GO" id="GO:0005886">
    <property type="term" value="C:plasma membrane"/>
    <property type="evidence" value="ECO:0007669"/>
    <property type="project" value="UniProtKB-SubCell"/>
</dbReference>
<name>A0A3M0CI31_9PROT</name>
<dbReference type="PRINTS" id="PR00812">
    <property type="entry name" value="BCTERIALGSPF"/>
</dbReference>
<keyword evidence="3" id="KW-1003">Cell membrane</keyword>
<dbReference type="InterPro" id="IPR042094">
    <property type="entry name" value="T2SS_GspF_sf"/>
</dbReference>
<evidence type="ECO:0000256" key="5">
    <source>
        <dbReference type="ARBA" id="ARBA00022989"/>
    </source>
</evidence>
<comment type="caution">
    <text evidence="9">The sequence shown here is derived from an EMBL/GenBank/DDBJ whole genome shotgun (WGS) entry which is preliminary data.</text>
</comment>
<dbReference type="PANTHER" id="PTHR30012:SF0">
    <property type="entry name" value="TYPE II SECRETION SYSTEM PROTEIN F-RELATED"/>
    <property type="match status" value="1"/>
</dbReference>
<dbReference type="AlphaFoldDB" id="A0A3M0CI31"/>
<dbReference type="OrthoDB" id="9805682at2"/>
<gene>
    <name evidence="9" type="ORF">BXY39_2266</name>
</gene>
<comment type="subcellular location">
    <subcellularLocation>
        <location evidence="1">Cell membrane</location>
        <topology evidence="1">Multi-pass membrane protein</topology>
    </subcellularLocation>
</comment>
<comment type="similarity">
    <text evidence="2">Belongs to the GSP F family.</text>
</comment>
<evidence type="ECO:0000259" key="8">
    <source>
        <dbReference type="Pfam" id="PF00482"/>
    </source>
</evidence>
<dbReference type="InterPro" id="IPR003004">
    <property type="entry name" value="GspF/PilC"/>
</dbReference>
<dbReference type="GO" id="GO:0015628">
    <property type="term" value="P:protein secretion by the type II secretion system"/>
    <property type="evidence" value="ECO:0007669"/>
    <property type="project" value="TreeGrafter"/>
</dbReference>
<proteinExistence type="inferred from homology"/>
<dbReference type="Pfam" id="PF00482">
    <property type="entry name" value="T2SSF"/>
    <property type="match status" value="2"/>
</dbReference>
<evidence type="ECO:0000313" key="10">
    <source>
        <dbReference type="Proteomes" id="UP000271227"/>
    </source>
</evidence>
<feature type="transmembrane region" description="Helical" evidence="7">
    <location>
        <begin position="377"/>
        <end position="398"/>
    </location>
</feature>
<dbReference type="Proteomes" id="UP000271227">
    <property type="component" value="Unassembled WGS sequence"/>
</dbReference>
<dbReference type="PANTHER" id="PTHR30012">
    <property type="entry name" value="GENERAL SECRETION PATHWAY PROTEIN"/>
    <property type="match status" value="1"/>
</dbReference>
<evidence type="ECO:0000256" key="3">
    <source>
        <dbReference type="ARBA" id="ARBA00022475"/>
    </source>
</evidence>
<evidence type="ECO:0000256" key="4">
    <source>
        <dbReference type="ARBA" id="ARBA00022692"/>
    </source>
</evidence>
<evidence type="ECO:0000313" key="9">
    <source>
        <dbReference type="EMBL" id="RMB08170.1"/>
    </source>
</evidence>
<feature type="domain" description="Type II secretion system protein GspF" evidence="8">
    <location>
        <begin position="274"/>
        <end position="394"/>
    </location>
</feature>
<accession>A0A3M0CI31</accession>
<keyword evidence="5 7" id="KW-1133">Transmembrane helix</keyword>
<dbReference type="InterPro" id="IPR018076">
    <property type="entry name" value="T2SS_GspF_dom"/>
</dbReference>
<dbReference type="RefSeq" id="WP_121938906.1">
    <property type="nucleotide sequence ID" value="NZ_REFR01000011.1"/>
</dbReference>
<reference evidence="9 10" key="1">
    <citation type="submission" date="2018-10" db="EMBL/GenBank/DDBJ databases">
        <title>Genomic Encyclopedia of Archaeal and Bacterial Type Strains, Phase II (KMG-II): from individual species to whole genera.</title>
        <authorList>
            <person name="Goeker M."/>
        </authorList>
    </citation>
    <scope>NUCLEOTIDE SEQUENCE [LARGE SCALE GENOMIC DNA]</scope>
    <source>
        <strain evidence="9 10">DSM 25217</strain>
    </source>
</reference>
<dbReference type="Gene3D" id="1.20.81.30">
    <property type="entry name" value="Type II secretion system (T2SS), domain F"/>
    <property type="match status" value="2"/>
</dbReference>